<dbReference type="Proteomes" id="UP000322244">
    <property type="component" value="Unassembled WGS sequence"/>
</dbReference>
<evidence type="ECO:0000313" key="2">
    <source>
        <dbReference type="Proteomes" id="UP000322244"/>
    </source>
</evidence>
<name>A0A5A7SDF3_9NOCA</name>
<organism evidence="1 2">
    <name type="scientific">Antrihabitans cavernicola</name>
    <dbReference type="NCBI Taxonomy" id="2495913"/>
    <lineage>
        <taxon>Bacteria</taxon>
        <taxon>Bacillati</taxon>
        <taxon>Actinomycetota</taxon>
        <taxon>Actinomycetes</taxon>
        <taxon>Mycobacteriales</taxon>
        <taxon>Nocardiaceae</taxon>
        <taxon>Antrihabitans</taxon>
    </lineage>
</organism>
<accession>A0A5A7SDF3</accession>
<reference evidence="1 2" key="1">
    <citation type="submission" date="2019-07" db="EMBL/GenBank/DDBJ databases">
        <title>Rhodococcus cavernicolus sp. nov., isolated from a cave.</title>
        <authorList>
            <person name="Lee S.D."/>
        </authorList>
    </citation>
    <scope>NUCLEOTIDE SEQUENCE [LARGE SCALE GENOMIC DNA]</scope>
    <source>
        <strain evidence="1 2">C1-24</strain>
    </source>
</reference>
<proteinExistence type="predicted"/>
<dbReference type="AlphaFoldDB" id="A0A5A7SDF3"/>
<keyword evidence="2" id="KW-1185">Reference proteome</keyword>
<comment type="caution">
    <text evidence="1">The sequence shown here is derived from an EMBL/GenBank/DDBJ whole genome shotgun (WGS) entry which is preliminary data.</text>
</comment>
<protein>
    <submittedName>
        <fullName evidence="1">Uncharacterized protein</fullName>
    </submittedName>
</protein>
<dbReference type="EMBL" id="VLNY01000005">
    <property type="protein sequence ID" value="KAA0022767.1"/>
    <property type="molecule type" value="Genomic_DNA"/>
</dbReference>
<gene>
    <name evidence="1" type="ORF">FOY51_12035</name>
</gene>
<sequence length="93" mass="10440">MISALFSYEFVDGGVDYDSLEQIHRCDIHDWVSALESAGLFDDAVVAEIEQAWRSNPKLLLDLLLAEADEMTMRRCLITWAALDRIAPLAQIG</sequence>
<dbReference type="OrthoDB" id="4554356at2"/>
<evidence type="ECO:0000313" key="1">
    <source>
        <dbReference type="EMBL" id="KAA0022767.1"/>
    </source>
</evidence>